<dbReference type="Pfam" id="PF16316">
    <property type="entry name" value="DUF4956"/>
    <property type="match status" value="1"/>
</dbReference>
<feature type="transmembrane region" description="Helical" evidence="1">
    <location>
        <begin position="104"/>
        <end position="136"/>
    </location>
</feature>
<reference evidence="2 3" key="1">
    <citation type="submission" date="2014-09" db="EMBL/GenBank/DDBJ databases">
        <authorList>
            <person name="Hornung B.V."/>
        </authorList>
    </citation>
    <scope>NUCLEOTIDE SEQUENCE [LARGE SCALE GENOMIC DNA]</scope>
    <source>
        <strain evidence="2 3">FRIFI</strain>
    </source>
</reference>
<keyword evidence="1" id="KW-0472">Membrane</keyword>
<dbReference type="EMBL" id="LN650648">
    <property type="protein sequence ID" value="CEI72561.1"/>
    <property type="molecule type" value="Genomic_DNA"/>
</dbReference>
<evidence type="ECO:0008006" key="4">
    <source>
        <dbReference type="Google" id="ProtNLM"/>
    </source>
</evidence>
<dbReference type="AlphaFoldDB" id="A0A2P2BQG4"/>
<dbReference type="InterPro" id="IPR032531">
    <property type="entry name" value="DUF4956"/>
</dbReference>
<name>A0A2P2BQG4_9FIRM</name>
<proteinExistence type="predicted"/>
<protein>
    <recommendedName>
        <fullName evidence="4">DUF4956 domain-containing protein</fullName>
    </recommendedName>
</protein>
<feature type="transmembrane region" description="Helical" evidence="1">
    <location>
        <begin position="23"/>
        <end position="42"/>
    </location>
</feature>
<gene>
    <name evidence="2" type="ORF">FRIFI_1021</name>
</gene>
<keyword evidence="1" id="KW-1133">Transmembrane helix</keyword>
<evidence type="ECO:0000313" key="3">
    <source>
        <dbReference type="Proteomes" id="UP000245695"/>
    </source>
</evidence>
<dbReference type="KEGG" id="rhom:FRIFI_1021"/>
<evidence type="ECO:0000313" key="2">
    <source>
        <dbReference type="EMBL" id="CEI72561.1"/>
    </source>
</evidence>
<keyword evidence="3" id="KW-1185">Reference proteome</keyword>
<evidence type="ECO:0000256" key="1">
    <source>
        <dbReference type="SAM" id="Phobius"/>
    </source>
</evidence>
<dbReference type="Proteomes" id="UP000245695">
    <property type="component" value="Chromosome 1"/>
</dbReference>
<dbReference type="RefSeq" id="WP_166505191.1">
    <property type="nucleotide sequence ID" value="NZ_LN650648.1"/>
</dbReference>
<feature type="transmembrane region" description="Helical" evidence="1">
    <location>
        <begin position="54"/>
        <end position="70"/>
    </location>
</feature>
<accession>A0A2P2BQG4</accession>
<sequence length="223" mass="25214">MNQILKGNIDINSIIQNAQTPKFIIQSIIMTIVFSAIIYYTYKLSYDTLNYNKKFNITLVMIAFISTVLMDLIQSNLAISLGMLGSLSIVRFRTNIKDYRDIGFIFWSMSVGLASATQNLFLCLISSCLIALFMIITGKESKCGNKLLLVVRGKEVNLNTIQEILDKYKIKNNIKAKNILSDSFELVYEIKVSNNQDNLLIDDLLKFEKIDSVNVLAPSTEVI</sequence>
<keyword evidence="1" id="KW-0812">Transmembrane</keyword>
<organism evidence="2 3">
    <name type="scientific">Romboutsia hominis</name>
    <dbReference type="NCBI Taxonomy" id="1507512"/>
    <lineage>
        <taxon>Bacteria</taxon>
        <taxon>Bacillati</taxon>
        <taxon>Bacillota</taxon>
        <taxon>Clostridia</taxon>
        <taxon>Peptostreptococcales</taxon>
        <taxon>Peptostreptococcaceae</taxon>
        <taxon>Romboutsia</taxon>
    </lineage>
</organism>